<evidence type="ECO:0000313" key="3">
    <source>
        <dbReference type="Proteomes" id="UP000195152"/>
    </source>
</evidence>
<dbReference type="EMBL" id="NFCF01000059">
    <property type="protein sequence ID" value="OTW51367.1"/>
    <property type="molecule type" value="Genomic_DNA"/>
</dbReference>
<reference evidence="2 3" key="1">
    <citation type="submission" date="2016-10" db="EMBL/GenBank/DDBJ databases">
        <title>Comparative genomics of Bacillus thuringiensis reveals a path to pathogens against multiple invertebrate hosts.</title>
        <authorList>
            <person name="Zheng J."/>
            <person name="Gao Q."/>
            <person name="Liu H."/>
            <person name="Peng D."/>
            <person name="Ruan L."/>
            <person name="Sun M."/>
        </authorList>
    </citation>
    <scope>NUCLEOTIDE SEQUENCE [LARGE SCALE GENOMIC DNA]</scope>
    <source>
        <strain evidence="2">BGSC 4AC1</strain>
    </source>
</reference>
<sequence>MSGLFLIRRKLVDHLFRVKLYVNDIEKSLLFYEEVIGLKLYKRNMHAVRFNHDQFSLLLASDSTLNENHYFYNRKEMKGNGFELIIVVNRIEEVYECCKENRCTIQEEIQTYPWEMRGFKVVDPDGYFLRITSK</sequence>
<dbReference type="InterPro" id="IPR029068">
    <property type="entry name" value="Glyas_Bleomycin-R_OHBP_Dase"/>
</dbReference>
<gene>
    <name evidence="2" type="ORF">BK699_07205</name>
</gene>
<dbReference type="Pfam" id="PF00903">
    <property type="entry name" value="Glyoxalase"/>
    <property type="match status" value="1"/>
</dbReference>
<name>A0A242WAZ8_BACTU</name>
<dbReference type="CDD" id="cd06587">
    <property type="entry name" value="VOC"/>
    <property type="match status" value="1"/>
</dbReference>
<feature type="domain" description="VOC" evidence="1">
    <location>
        <begin position="11"/>
        <end position="134"/>
    </location>
</feature>
<evidence type="ECO:0000313" key="2">
    <source>
        <dbReference type="EMBL" id="OTW51367.1"/>
    </source>
</evidence>
<comment type="caution">
    <text evidence="2">The sequence shown here is derived from an EMBL/GenBank/DDBJ whole genome shotgun (WGS) entry which is preliminary data.</text>
</comment>
<keyword evidence="2" id="KW-0456">Lyase</keyword>
<dbReference type="InterPro" id="IPR004360">
    <property type="entry name" value="Glyas_Fos-R_dOase_dom"/>
</dbReference>
<dbReference type="GO" id="GO:0016829">
    <property type="term" value="F:lyase activity"/>
    <property type="evidence" value="ECO:0007669"/>
    <property type="project" value="UniProtKB-KW"/>
</dbReference>
<dbReference type="InterPro" id="IPR037523">
    <property type="entry name" value="VOC_core"/>
</dbReference>
<accession>A0A242WAZ8</accession>
<dbReference type="PROSITE" id="PS51819">
    <property type="entry name" value="VOC"/>
    <property type="match status" value="1"/>
</dbReference>
<dbReference type="Gene3D" id="3.10.180.10">
    <property type="entry name" value="2,3-Dihydroxybiphenyl 1,2-Dioxygenase, domain 1"/>
    <property type="match status" value="1"/>
</dbReference>
<dbReference type="Proteomes" id="UP000195152">
    <property type="component" value="Unassembled WGS sequence"/>
</dbReference>
<proteinExistence type="predicted"/>
<evidence type="ECO:0000259" key="1">
    <source>
        <dbReference type="PROSITE" id="PS51819"/>
    </source>
</evidence>
<protein>
    <submittedName>
        <fullName evidence="2">Lactoylglutathione lyase</fullName>
    </submittedName>
</protein>
<organism evidence="2 3">
    <name type="scientific">Bacillus thuringiensis serovar mexicanensis</name>
    <dbReference type="NCBI Taxonomy" id="180868"/>
    <lineage>
        <taxon>Bacteria</taxon>
        <taxon>Bacillati</taxon>
        <taxon>Bacillota</taxon>
        <taxon>Bacilli</taxon>
        <taxon>Bacillales</taxon>
        <taxon>Bacillaceae</taxon>
        <taxon>Bacillus</taxon>
        <taxon>Bacillus cereus group</taxon>
    </lineage>
</organism>
<dbReference type="SUPFAM" id="SSF54593">
    <property type="entry name" value="Glyoxalase/Bleomycin resistance protein/Dihydroxybiphenyl dioxygenase"/>
    <property type="match status" value="1"/>
</dbReference>
<dbReference type="AlphaFoldDB" id="A0A242WAZ8"/>